<dbReference type="Proteomes" id="UP001059617">
    <property type="component" value="Chromosome"/>
</dbReference>
<dbReference type="PANTHER" id="PTHR30466:SF11">
    <property type="entry name" value="FLAVIN-DEPENDENT MONOOXYGENASE, REDUCTASE SUBUNIT HSAB"/>
    <property type="match status" value="1"/>
</dbReference>
<keyword evidence="5" id="KW-1185">Reference proteome</keyword>
<sequence length="186" mass="19624">MTDLFPTFPTNQDLDPARLRQAFGIFPSGVVAVAAQVDGALVGLAASSFTSVSLDPPLVSFSVANLSKTWPALRRAAHLGVTILADRHGGLARQLAGPVDSRFDSVEIVLSEHGAVTLPDGLAQFDTTIYREVEAGDHTIVLLRLHAVQHADHSLPLVFHRSAFGLRAAAVTKGVDQRGDTGDPSG</sequence>
<evidence type="ECO:0000313" key="4">
    <source>
        <dbReference type="EMBL" id="UWP79862.1"/>
    </source>
</evidence>
<dbReference type="EMBL" id="CP073720">
    <property type="protein sequence ID" value="UWP79862.1"/>
    <property type="molecule type" value="Genomic_DNA"/>
</dbReference>
<feature type="domain" description="Flavin reductase like" evidence="3">
    <location>
        <begin position="23"/>
        <end position="166"/>
    </location>
</feature>
<dbReference type="SMART" id="SM00903">
    <property type="entry name" value="Flavin_Reduct"/>
    <property type="match status" value="1"/>
</dbReference>
<evidence type="ECO:0000259" key="3">
    <source>
        <dbReference type="SMART" id="SM00903"/>
    </source>
</evidence>
<comment type="similarity">
    <text evidence="1">Belongs to the non-flavoprotein flavin reductase family.</text>
</comment>
<gene>
    <name evidence="4" type="ORF">Dfulv_32480</name>
</gene>
<evidence type="ECO:0000313" key="5">
    <source>
        <dbReference type="Proteomes" id="UP001059617"/>
    </source>
</evidence>
<organism evidence="4 5">
    <name type="scientific">Dactylosporangium fulvum</name>
    <dbReference type="NCBI Taxonomy" id="53359"/>
    <lineage>
        <taxon>Bacteria</taxon>
        <taxon>Bacillati</taxon>
        <taxon>Actinomycetota</taxon>
        <taxon>Actinomycetes</taxon>
        <taxon>Micromonosporales</taxon>
        <taxon>Micromonosporaceae</taxon>
        <taxon>Dactylosporangium</taxon>
    </lineage>
</organism>
<keyword evidence="2" id="KW-0560">Oxidoreductase</keyword>
<dbReference type="InterPro" id="IPR012349">
    <property type="entry name" value="Split_barrel_FMN-bd"/>
</dbReference>
<accession>A0ABY5VQ14</accession>
<dbReference type="InterPro" id="IPR002563">
    <property type="entry name" value="Flavin_Rdtase-like_dom"/>
</dbReference>
<name>A0ABY5VQ14_9ACTN</name>
<dbReference type="RefSeq" id="WP_259857620.1">
    <property type="nucleotide sequence ID" value="NZ_BAAAST010000001.1"/>
</dbReference>
<dbReference type="Pfam" id="PF01613">
    <property type="entry name" value="Flavin_Reduct"/>
    <property type="match status" value="1"/>
</dbReference>
<dbReference type="Gene3D" id="2.30.110.10">
    <property type="entry name" value="Electron Transport, Fmn-binding Protein, Chain A"/>
    <property type="match status" value="1"/>
</dbReference>
<reference evidence="4" key="2">
    <citation type="submission" date="2022-09" db="EMBL/GenBank/DDBJ databases">
        <title>Biosynthetic gene clusters of Dactylosporangioum fulvum.</title>
        <authorList>
            <person name="Caradec T."/>
        </authorList>
    </citation>
    <scope>NUCLEOTIDE SEQUENCE</scope>
    <source>
        <strain evidence="4">NRRL B-16292</strain>
    </source>
</reference>
<evidence type="ECO:0000256" key="1">
    <source>
        <dbReference type="ARBA" id="ARBA00008898"/>
    </source>
</evidence>
<dbReference type="InterPro" id="IPR050268">
    <property type="entry name" value="NADH-dep_flavin_reductase"/>
</dbReference>
<protein>
    <submittedName>
        <fullName evidence="4">Flavin reductase family protein</fullName>
    </submittedName>
</protein>
<dbReference type="SUPFAM" id="SSF50475">
    <property type="entry name" value="FMN-binding split barrel"/>
    <property type="match status" value="1"/>
</dbReference>
<reference evidence="4" key="1">
    <citation type="submission" date="2021-04" db="EMBL/GenBank/DDBJ databases">
        <authorList>
            <person name="Hartkoorn R.C."/>
            <person name="Beaudoing E."/>
            <person name="Hot D."/>
        </authorList>
    </citation>
    <scope>NUCLEOTIDE SEQUENCE</scope>
    <source>
        <strain evidence="4">NRRL B-16292</strain>
    </source>
</reference>
<dbReference type="PANTHER" id="PTHR30466">
    <property type="entry name" value="FLAVIN REDUCTASE"/>
    <property type="match status" value="1"/>
</dbReference>
<evidence type="ECO:0000256" key="2">
    <source>
        <dbReference type="ARBA" id="ARBA00023002"/>
    </source>
</evidence>
<proteinExistence type="inferred from homology"/>